<reference evidence="2 3" key="1">
    <citation type="submission" date="2018-06" db="EMBL/GenBank/DDBJ databases">
        <authorList>
            <consortium name="Pathogen Informatics"/>
            <person name="Doyle S."/>
        </authorList>
    </citation>
    <scope>NUCLEOTIDE SEQUENCE [LARGE SCALE GENOMIC DNA]</scope>
    <source>
        <strain evidence="2 3">NCTC8129</strain>
    </source>
</reference>
<sequence>MATNESLKKQLAAKPQKQVAPGQLGLKALMNTPTMRKKFEEVLHDNANAFMSNVMTLVSNDSYLADSEPMSIMSGALTAATLNLGLDKNLGYAYLVPFNSKNKQTGKWEKKAQFLLGYKGYIQLAQRSGKYKALNVIEVYEGELKSWNRLTEEFDFDPNGRKSDEVIGYVGYFELLNGFKKTVYWTKQEIEAHRIANSKDRDKTKLSGVWASDYNAMARKTVLRNLLSKWGILSVEMQEATTSDEKVQKVQEDGSIISETEVEEDIPERKEAEKVEINTDNGSTAFEEYAESVQTDEAQESLFDASNPPLNK</sequence>
<dbReference type="GO" id="GO:0003677">
    <property type="term" value="F:DNA binding"/>
    <property type="evidence" value="ECO:0007669"/>
    <property type="project" value="InterPro"/>
</dbReference>
<dbReference type="InterPro" id="IPR004590">
    <property type="entry name" value="ssDNA_annealing_RecT"/>
</dbReference>
<dbReference type="RefSeq" id="WP_053109063.1">
    <property type="nucleotide sequence ID" value="NZ_CAXSSD010000002.1"/>
</dbReference>
<gene>
    <name evidence="2" type="primary">recT</name>
    <name evidence="2" type="ORF">NCTC8129_02594</name>
</gene>
<protein>
    <submittedName>
        <fullName evidence="2">Recombination and repair protein RecT</fullName>
    </submittedName>
</protein>
<evidence type="ECO:0000313" key="2">
    <source>
        <dbReference type="EMBL" id="STP30351.1"/>
    </source>
</evidence>
<feature type="region of interest" description="Disordered" evidence="1">
    <location>
        <begin position="289"/>
        <end position="312"/>
    </location>
</feature>
<proteinExistence type="predicted"/>
<name>A0A377KPN5_9ENTE</name>
<evidence type="ECO:0000313" key="3">
    <source>
        <dbReference type="Proteomes" id="UP000254070"/>
    </source>
</evidence>
<dbReference type="GO" id="GO:0006259">
    <property type="term" value="P:DNA metabolic process"/>
    <property type="evidence" value="ECO:0007669"/>
    <property type="project" value="InterPro"/>
</dbReference>
<dbReference type="Pfam" id="PF03837">
    <property type="entry name" value="RecT"/>
    <property type="match status" value="1"/>
</dbReference>
<accession>A0A377KPN5</accession>
<dbReference type="KEGG" id="edu:LIU_08910"/>
<organism evidence="2 3">
    <name type="scientific">Enterococcus durans</name>
    <dbReference type="NCBI Taxonomy" id="53345"/>
    <lineage>
        <taxon>Bacteria</taxon>
        <taxon>Bacillati</taxon>
        <taxon>Bacillota</taxon>
        <taxon>Bacilli</taxon>
        <taxon>Lactobacillales</taxon>
        <taxon>Enterococcaceae</taxon>
        <taxon>Enterococcus</taxon>
    </lineage>
</organism>
<dbReference type="Proteomes" id="UP000254070">
    <property type="component" value="Unassembled WGS sequence"/>
</dbReference>
<dbReference type="EMBL" id="UGIF01000002">
    <property type="protein sequence ID" value="STP30351.1"/>
    <property type="molecule type" value="Genomic_DNA"/>
</dbReference>
<dbReference type="AlphaFoldDB" id="A0A377KPN5"/>
<dbReference type="NCBIfam" id="TIGR00616">
    <property type="entry name" value="rect"/>
    <property type="match status" value="1"/>
</dbReference>
<dbReference type="InterPro" id="IPR018330">
    <property type="entry name" value="RecT_fam"/>
</dbReference>
<evidence type="ECO:0000256" key="1">
    <source>
        <dbReference type="SAM" id="MobiDB-lite"/>
    </source>
</evidence>